<evidence type="ECO:0000256" key="1">
    <source>
        <dbReference type="SAM" id="Phobius"/>
    </source>
</evidence>
<dbReference type="RefSeq" id="WP_065208228.1">
    <property type="nucleotide sequence ID" value="NZ_JABJXE010000015.1"/>
</dbReference>
<keyword evidence="1" id="KW-1133">Transmembrane helix</keyword>
<feature type="transmembrane region" description="Helical" evidence="1">
    <location>
        <begin position="20"/>
        <end position="38"/>
    </location>
</feature>
<evidence type="ECO:0000313" key="2">
    <source>
        <dbReference type="EMBL" id="PLC57055.1"/>
    </source>
</evidence>
<dbReference type="AlphaFoldDB" id="A0A2N4UPW1"/>
<gene>
    <name evidence="2" type="ORF">CIK00_14830</name>
</gene>
<name>A0A2N4UPW1_9GAMM</name>
<keyword evidence="1" id="KW-0812">Transmembrane</keyword>
<evidence type="ECO:0000313" key="3">
    <source>
        <dbReference type="Proteomes" id="UP000234420"/>
    </source>
</evidence>
<organism evidence="2 3">
    <name type="scientific">Photobacterium carnosum</name>
    <dbReference type="NCBI Taxonomy" id="2023717"/>
    <lineage>
        <taxon>Bacteria</taxon>
        <taxon>Pseudomonadati</taxon>
        <taxon>Pseudomonadota</taxon>
        <taxon>Gammaproteobacteria</taxon>
        <taxon>Vibrionales</taxon>
        <taxon>Vibrionaceae</taxon>
        <taxon>Photobacterium</taxon>
    </lineage>
</organism>
<comment type="caution">
    <text evidence="2">The sequence shown here is derived from an EMBL/GenBank/DDBJ whole genome shotgun (WGS) entry which is preliminary data.</text>
</comment>
<keyword evidence="3" id="KW-1185">Reference proteome</keyword>
<dbReference type="Proteomes" id="UP000234420">
    <property type="component" value="Unassembled WGS sequence"/>
</dbReference>
<dbReference type="EMBL" id="NPIB01000020">
    <property type="protein sequence ID" value="PLC57055.1"/>
    <property type="molecule type" value="Genomic_DNA"/>
</dbReference>
<accession>A0A2N4UPW1</accession>
<evidence type="ECO:0008006" key="4">
    <source>
        <dbReference type="Google" id="ProtNLM"/>
    </source>
</evidence>
<proteinExistence type="predicted"/>
<sequence>MSKNKKKSNNKNQPKEINPLLAIGIIGAVVAGAAFFLMDSDSDGYSDSSSSSEHATTTIIEKVQAPDAVNAPMILPAQVKNLEVFNNQFSQKQHDVANAKLDASIAQSNLVVMQLQRKQIEVKRESMDSGIAIDDFGMASSQPISTTTTNSVYSNDADLSKAALVRTANASSVNVVMTMKVNGTRNAVLNVNGENQRVAIGGAIDGTQYRVTNITDKQVCYRETGKKNSSKCKSV</sequence>
<protein>
    <recommendedName>
        <fullName evidence="4">Type IV pilus biogenesis protein PilP</fullName>
    </recommendedName>
</protein>
<keyword evidence="1" id="KW-0472">Membrane</keyword>
<reference evidence="2 3" key="1">
    <citation type="journal article" date="2018" name="Syst. Appl. Microbiol.">
        <title>Photobacterium carnosum sp. nov., isolated from spoiled modified atmosphere packaged poultry meat.</title>
        <authorList>
            <person name="Hilgarth M."/>
            <person name="Fuertes S."/>
            <person name="Ehrmann M."/>
            <person name="Vogel R.F."/>
        </authorList>
    </citation>
    <scope>NUCLEOTIDE SEQUENCE [LARGE SCALE GENOMIC DNA]</scope>
    <source>
        <strain evidence="2 3">TMW 2.2021</strain>
    </source>
</reference>